<reference evidence="5 6" key="1">
    <citation type="submission" date="2020-12" db="UniProtKB">
        <authorList>
            <consortium name="WormBaseParasite"/>
        </authorList>
    </citation>
    <scope>IDENTIFICATION</scope>
    <source>
        <strain evidence="5 6">MHco3</strain>
    </source>
</reference>
<organism evidence="4 5">
    <name type="scientific">Haemonchus contortus</name>
    <name type="common">Barber pole worm</name>
    <dbReference type="NCBI Taxonomy" id="6289"/>
    <lineage>
        <taxon>Eukaryota</taxon>
        <taxon>Metazoa</taxon>
        <taxon>Ecdysozoa</taxon>
        <taxon>Nematoda</taxon>
        <taxon>Chromadorea</taxon>
        <taxon>Rhabditida</taxon>
        <taxon>Rhabditina</taxon>
        <taxon>Rhabditomorpha</taxon>
        <taxon>Strongyloidea</taxon>
        <taxon>Trichostrongylidae</taxon>
        <taxon>Haemonchus</taxon>
    </lineage>
</organism>
<evidence type="ECO:0000256" key="1">
    <source>
        <dbReference type="PROSITE-ProRule" id="PRU00723"/>
    </source>
</evidence>
<dbReference type="OrthoDB" id="10072532at2759"/>
<feature type="compositionally biased region" description="Basic residues" evidence="2">
    <location>
        <begin position="231"/>
        <end position="240"/>
    </location>
</feature>
<protein>
    <submittedName>
        <fullName evidence="5 6">C3H1-type domain-containing protein</fullName>
    </submittedName>
</protein>
<keyword evidence="4" id="KW-1185">Reference proteome</keyword>
<feature type="compositionally biased region" description="Pro residues" evidence="2">
    <location>
        <begin position="696"/>
        <end position="705"/>
    </location>
</feature>
<proteinExistence type="predicted"/>
<dbReference type="AlphaFoldDB" id="A0A6F7P019"/>
<dbReference type="InterPro" id="IPR000571">
    <property type="entry name" value="Znf_CCCH"/>
</dbReference>
<sequence>MAEELNCDLDEGSHHDGSDGGSKSSAEDAQEHANDSKQTFQPPPEKVEDVLDLDYDEGSPNGNQERAEDGEESSDGEIKDSSDENKSNAANGDKEEGEIDDSDEDDGEIEVDVERTRKVPIEARLSRPSAPVRDRCVKVRECPYEINGSCTWGPDCKYIHRNKEPLRLFSRGKVAEETSWERGLREAREAMRRASKKRQEPEFETKRLNAAPTGERTRTVHDSDSDDVSSPHRRSPHSSRQHIPSLLEIATLPPRFPSRSSSHKDGVRSATRGSPCYSDDDDTLPSRHNRTDSGRGRDGGSYRERREIKDLGPQVRYPCGRPPPPARGDRRSGGDGNSQRHSSSRQEKVKESAPRSRRESPHSSSSTKARSRTGRISPSLDASPISSDSSLSPARSPRKTANPTHTDKNVDKKVKKKVQSGSAMGDVTDPWARKKKATSWTKNNNEPKTRGRSSSNSTSSSSNSHEKLRRAAAANLNRNSRLPCSPPVAKVERRLSPPRGDIAGFRIPKKHRAVSSRDRTYSSGRGNCDSGRDVAFSKKSNVESHSSKRSESKKNREPCKLSDDEMEQTIDSRGAENISDSESAQSVSRSSSVMSSSSSQGSSQSRSASPALPAKYRVPGGKEDAAPASVEKTVASVSDSEGESKKKNRSKGASKGKRAGASPHLREISPSPSPPPPPPPPDDANSRRRQRDKSETPPPPPPPLPLINEFVLERQARKGKSIAEKRSSTEKSKRERSPPKKKAKGNHDGLTDKERRKRELMEQLRAVEEELKKRTAATSAL</sequence>
<evidence type="ECO:0000259" key="3">
    <source>
        <dbReference type="PROSITE" id="PS50103"/>
    </source>
</evidence>
<feature type="domain" description="C3H1-type" evidence="3">
    <location>
        <begin position="137"/>
        <end position="163"/>
    </location>
</feature>
<feature type="compositionally biased region" description="Acidic residues" evidence="2">
    <location>
        <begin position="95"/>
        <end position="111"/>
    </location>
</feature>
<feature type="compositionally biased region" description="Low complexity" evidence="2">
    <location>
        <begin position="471"/>
        <end position="482"/>
    </location>
</feature>
<dbReference type="WBParaSite" id="HCON_00028530-00003">
    <property type="protein sequence ID" value="HCON_00028530-00003"/>
    <property type="gene ID" value="HCON_00028530"/>
</dbReference>
<feature type="compositionally biased region" description="Basic and acidic residues" evidence="2">
    <location>
        <begin position="344"/>
        <end position="361"/>
    </location>
</feature>
<feature type="compositionally biased region" description="Basic and acidic residues" evidence="2">
    <location>
        <begin position="289"/>
        <end position="310"/>
    </location>
</feature>
<feature type="compositionally biased region" description="Low complexity" evidence="2">
    <location>
        <begin position="453"/>
        <end position="463"/>
    </location>
</feature>
<feature type="zinc finger region" description="C3H1-type" evidence="1">
    <location>
        <begin position="137"/>
        <end position="163"/>
    </location>
</feature>
<dbReference type="WBParaSite" id="HCON_00028530-00002">
    <property type="protein sequence ID" value="HCON_00028530-00002"/>
    <property type="gene ID" value="HCON_00028530"/>
</dbReference>
<feature type="region of interest" description="Disordered" evidence="2">
    <location>
        <begin position="173"/>
        <end position="757"/>
    </location>
</feature>
<feature type="region of interest" description="Disordered" evidence="2">
    <location>
        <begin position="1"/>
        <end position="115"/>
    </location>
</feature>
<feature type="compositionally biased region" description="Basic and acidic residues" evidence="2">
    <location>
        <begin position="173"/>
        <end position="207"/>
    </location>
</feature>
<keyword evidence="1" id="KW-0863">Zinc-finger</keyword>
<evidence type="ECO:0000313" key="4">
    <source>
        <dbReference type="Proteomes" id="UP000025227"/>
    </source>
</evidence>
<feature type="compositionally biased region" description="Low complexity" evidence="2">
    <location>
        <begin position="580"/>
        <end position="609"/>
    </location>
</feature>
<dbReference type="OMA" id="GECPELK"/>
<feature type="compositionally biased region" description="Basic and acidic residues" evidence="2">
    <location>
        <begin position="745"/>
        <end position="757"/>
    </location>
</feature>
<accession>A0A6F7P019</accession>
<feature type="compositionally biased region" description="Pro residues" evidence="2">
    <location>
        <begin position="671"/>
        <end position="682"/>
    </location>
</feature>
<evidence type="ECO:0000256" key="2">
    <source>
        <dbReference type="SAM" id="MobiDB-lite"/>
    </source>
</evidence>
<feature type="compositionally biased region" description="Basic and acidic residues" evidence="2">
    <location>
        <begin position="530"/>
        <end position="563"/>
    </location>
</feature>
<dbReference type="GO" id="GO:0008270">
    <property type="term" value="F:zinc ion binding"/>
    <property type="evidence" value="ECO:0007669"/>
    <property type="project" value="UniProtKB-KW"/>
</dbReference>
<keyword evidence="1" id="KW-0862">Zinc</keyword>
<keyword evidence="1" id="KW-0479">Metal-binding</keyword>
<feature type="compositionally biased region" description="Acidic residues" evidence="2">
    <location>
        <begin position="1"/>
        <end position="10"/>
    </location>
</feature>
<feature type="compositionally biased region" description="Basic and acidic residues" evidence="2">
    <location>
        <begin position="76"/>
        <end position="86"/>
    </location>
</feature>
<feature type="compositionally biased region" description="Basic and acidic residues" evidence="2">
    <location>
        <begin position="25"/>
        <end position="35"/>
    </location>
</feature>
<feature type="compositionally biased region" description="Basic and acidic residues" evidence="2">
    <location>
        <begin position="711"/>
        <end position="738"/>
    </location>
</feature>
<dbReference type="PROSITE" id="PS50103">
    <property type="entry name" value="ZF_C3H1"/>
    <property type="match status" value="1"/>
</dbReference>
<dbReference type="Proteomes" id="UP000025227">
    <property type="component" value="Unplaced"/>
</dbReference>
<evidence type="ECO:0000313" key="5">
    <source>
        <dbReference type="WBParaSite" id="HCON_00028530-00002"/>
    </source>
</evidence>
<evidence type="ECO:0000313" key="6">
    <source>
        <dbReference type="WBParaSite" id="HCON_00028530-00003"/>
    </source>
</evidence>
<feature type="compositionally biased region" description="Low complexity" evidence="2">
    <location>
        <begin position="376"/>
        <end position="395"/>
    </location>
</feature>
<feature type="compositionally biased region" description="Basic residues" evidence="2">
    <location>
        <begin position="646"/>
        <end position="658"/>
    </location>
</feature>
<name>A0A6F7P019_HAECO</name>